<feature type="region of interest" description="Disordered" evidence="1">
    <location>
        <begin position="170"/>
        <end position="263"/>
    </location>
</feature>
<evidence type="ECO:0000256" key="1">
    <source>
        <dbReference type="SAM" id="MobiDB-lite"/>
    </source>
</evidence>
<evidence type="ECO:0000313" key="3">
    <source>
        <dbReference type="Proteomes" id="UP000053095"/>
    </source>
</evidence>
<feature type="compositionally biased region" description="Polar residues" evidence="1">
    <location>
        <begin position="99"/>
        <end position="111"/>
    </location>
</feature>
<feature type="compositionally biased region" description="Acidic residues" evidence="1">
    <location>
        <begin position="209"/>
        <end position="221"/>
    </location>
</feature>
<accession>A0A0B8N262</accession>
<sequence length="263" mass="28735">MIQKRGHAEDEDDDRVSSTKRSRASISPAPLSSGEVKGKSGLRSSSEGGDHSKRNESDNDHDEEEDDDYTSSSGSSSSSSDEDEDEVDEGDDVEEENNTHTQYSLSKTETITYIPGRPKPPISLPPNSSDLLSRISSFLPQLQAANADIEQRLAKGESLEDLILDDVKDAETEDGEEGKEYIEMNLGLGVLKEKKRKRQPGDISLGDESSSDSDNDEENDEVSLKESTEEDGEGQVLNELMGLKSRSGQKPRTKPGIQEVDEG</sequence>
<dbReference type="PANTHER" id="PTHR38489:SF1">
    <property type="entry name" value="HISTONE CHAPERONE DOMAIN-CONTAINING PROTEIN"/>
    <property type="match status" value="1"/>
</dbReference>
<dbReference type="EMBL" id="DF933800">
    <property type="protein sequence ID" value="GAM33365.1"/>
    <property type="molecule type" value="Genomic_DNA"/>
</dbReference>
<dbReference type="InterPro" id="IPR027921">
    <property type="entry name" value="NOPCHAP1"/>
</dbReference>
<name>A0A0B8N262_TALPI</name>
<feature type="region of interest" description="Disordered" evidence="1">
    <location>
        <begin position="1"/>
        <end position="129"/>
    </location>
</feature>
<dbReference type="GO" id="GO:0000492">
    <property type="term" value="P:box C/D snoRNP assembly"/>
    <property type="evidence" value="ECO:0007669"/>
    <property type="project" value="InterPro"/>
</dbReference>
<dbReference type="AlphaFoldDB" id="A0A0B8N262"/>
<keyword evidence="3" id="KW-1185">Reference proteome</keyword>
<protein>
    <submittedName>
        <fullName evidence="2">Uncharacterized protein</fullName>
    </submittedName>
</protein>
<gene>
    <name evidence="2" type="ORF">TCE0_004r00211</name>
</gene>
<feature type="compositionally biased region" description="Basic and acidic residues" evidence="1">
    <location>
        <begin position="48"/>
        <end position="58"/>
    </location>
</feature>
<dbReference type="PANTHER" id="PTHR38489">
    <property type="entry name" value="HISTONE CHAPERONE DOMAIN-CONTAINING PROTEIN"/>
    <property type="match status" value="1"/>
</dbReference>
<feature type="compositionally biased region" description="Acidic residues" evidence="1">
    <location>
        <begin position="80"/>
        <end position="96"/>
    </location>
</feature>
<evidence type="ECO:0000313" key="2">
    <source>
        <dbReference type="EMBL" id="GAM33365.1"/>
    </source>
</evidence>
<reference evidence="3" key="1">
    <citation type="journal article" date="2015" name="Genome Announc.">
        <title>Draft genome sequence of Talaromyces cellulolyticus strain Y-94, a source of lignocellulosic biomass-degrading enzymes.</title>
        <authorList>
            <person name="Fujii T."/>
            <person name="Koike H."/>
            <person name="Sawayama S."/>
            <person name="Yano S."/>
            <person name="Inoue H."/>
        </authorList>
    </citation>
    <scope>NUCLEOTIDE SEQUENCE [LARGE SCALE GENOMIC DNA]</scope>
    <source>
        <strain evidence="3">Y-94</strain>
    </source>
</reference>
<feature type="compositionally biased region" description="Acidic residues" evidence="1">
    <location>
        <begin position="59"/>
        <end position="69"/>
    </location>
</feature>
<organism evidence="2 3">
    <name type="scientific">Talaromyces pinophilus</name>
    <name type="common">Penicillium pinophilum</name>
    <dbReference type="NCBI Taxonomy" id="128442"/>
    <lineage>
        <taxon>Eukaryota</taxon>
        <taxon>Fungi</taxon>
        <taxon>Dikarya</taxon>
        <taxon>Ascomycota</taxon>
        <taxon>Pezizomycotina</taxon>
        <taxon>Eurotiomycetes</taxon>
        <taxon>Eurotiomycetidae</taxon>
        <taxon>Eurotiales</taxon>
        <taxon>Trichocomaceae</taxon>
        <taxon>Talaromyces</taxon>
        <taxon>Talaromyces sect. Talaromyces</taxon>
    </lineage>
</organism>
<dbReference type="Proteomes" id="UP000053095">
    <property type="component" value="Unassembled WGS sequence"/>
</dbReference>
<feature type="compositionally biased region" description="Low complexity" evidence="1">
    <location>
        <begin position="70"/>
        <end position="79"/>
    </location>
</feature>
<proteinExistence type="predicted"/>
<dbReference type="Pfam" id="PF15370">
    <property type="entry name" value="NOPCHAP1"/>
    <property type="match status" value="1"/>
</dbReference>